<dbReference type="PANTHER" id="PTHR11527">
    <property type="entry name" value="HEAT-SHOCK PROTEIN 20 FAMILY MEMBER"/>
    <property type="match status" value="1"/>
</dbReference>
<evidence type="ECO:0000259" key="3">
    <source>
        <dbReference type="PROSITE" id="PS01031"/>
    </source>
</evidence>
<evidence type="ECO:0000256" key="2">
    <source>
        <dbReference type="RuleBase" id="RU003616"/>
    </source>
</evidence>
<dbReference type="AlphaFoldDB" id="A0A0R1U1H7"/>
<dbReference type="eggNOG" id="COG0071">
    <property type="taxonomic scope" value="Bacteria"/>
</dbReference>
<dbReference type="PATRIC" id="fig|1423724.4.peg.1742"/>
<dbReference type="SUPFAM" id="SSF49764">
    <property type="entry name" value="HSP20-like chaperones"/>
    <property type="match status" value="1"/>
</dbReference>
<sequence>MANELSERFNGFLDGDDAFFNNLGRSFFNFDTSELKMRSDVTETPKEYQVYVDLPGVDKKNMQINYQDGVLTVVAKRDSFNDQSDQQGNLLASERTYGQVSRKYRFADIDRDKITAKYEDGVLKIDLPKLKEARAKEHKIEIQ</sequence>
<dbReference type="RefSeq" id="WP_025087053.1">
    <property type="nucleotide sequence ID" value="NZ_AZFT01000004.1"/>
</dbReference>
<accession>A0A0R1U1H7</accession>
<gene>
    <name evidence="4" type="ORF">FC32_GL001669</name>
</gene>
<dbReference type="CDD" id="cd06471">
    <property type="entry name" value="ACD_LpsHSP_like"/>
    <property type="match status" value="1"/>
</dbReference>
<dbReference type="OrthoDB" id="9811615at2"/>
<evidence type="ECO:0000256" key="1">
    <source>
        <dbReference type="PROSITE-ProRule" id="PRU00285"/>
    </source>
</evidence>
<comment type="caution">
    <text evidence="4">The sequence shown here is derived from an EMBL/GenBank/DDBJ whole genome shotgun (WGS) entry which is preliminary data.</text>
</comment>
<comment type="similarity">
    <text evidence="1 2">Belongs to the small heat shock protein (HSP20) family.</text>
</comment>
<feature type="domain" description="SHSP" evidence="3">
    <location>
        <begin position="30"/>
        <end position="143"/>
    </location>
</feature>
<protein>
    <submittedName>
        <fullName evidence="4">Hsp20 family heat-shock protein</fullName>
    </submittedName>
</protein>
<dbReference type="EMBL" id="AZFT01000004">
    <property type="protein sequence ID" value="KRL87247.1"/>
    <property type="molecule type" value="Genomic_DNA"/>
</dbReference>
<organism evidence="4 5">
    <name type="scientific">Ligilactobacillus apodemi DSM 16634 = JCM 16172</name>
    <dbReference type="NCBI Taxonomy" id="1423724"/>
    <lineage>
        <taxon>Bacteria</taxon>
        <taxon>Bacillati</taxon>
        <taxon>Bacillota</taxon>
        <taxon>Bacilli</taxon>
        <taxon>Lactobacillales</taxon>
        <taxon>Lactobacillaceae</taxon>
        <taxon>Ligilactobacillus</taxon>
    </lineage>
</organism>
<evidence type="ECO:0000313" key="4">
    <source>
        <dbReference type="EMBL" id="KRL87247.1"/>
    </source>
</evidence>
<keyword evidence="5" id="KW-1185">Reference proteome</keyword>
<dbReference type="InterPro" id="IPR002068">
    <property type="entry name" value="A-crystallin/Hsp20_dom"/>
</dbReference>
<name>A0A0R1U1H7_9LACO</name>
<dbReference type="PROSITE" id="PS01031">
    <property type="entry name" value="SHSP"/>
    <property type="match status" value="1"/>
</dbReference>
<dbReference type="Proteomes" id="UP000051324">
    <property type="component" value="Unassembled WGS sequence"/>
</dbReference>
<reference evidence="4 5" key="1">
    <citation type="journal article" date="2015" name="Genome Announc.">
        <title>Expanding the biotechnology potential of lactobacilli through comparative genomics of 213 strains and associated genera.</title>
        <authorList>
            <person name="Sun Z."/>
            <person name="Harris H.M."/>
            <person name="McCann A."/>
            <person name="Guo C."/>
            <person name="Argimon S."/>
            <person name="Zhang W."/>
            <person name="Yang X."/>
            <person name="Jeffery I.B."/>
            <person name="Cooney J.C."/>
            <person name="Kagawa T.F."/>
            <person name="Liu W."/>
            <person name="Song Y."/>
            <person name="Salvetti E."/>
            <person name="Wrobel A."/>
            <person name="Rasinkangas P."/>
            <person name="Parkhill J."/>
            <person name="Rea M.C."/>
            <person name="O'Sullivan O."/>
            <person name="Ritari J."/>
            <person name="Douillard F.P."/>
            <person name="Paul Ross R."/>
            <person name="Yang R."/>
            <person name="Briner A.E."/>
            <person name="Felis G.E."/>
            <person name="de Vos W.M."/>
            <person name="Barrangou R."/>
            <person name="Klaenhammer T.R."/>
            <person name="Caufield P.W."/>
            <person name="Cui Y."/>
            <person name="Zhang H."/>
            <person name="O'Toole P.W."/>
        </authorList>
    </citation>
    <scope>NUCLEOTIDE SEQUENCE [LARGE SCALE GENOMIC DNA]</scope>
    <source>
        <strain evidence="4 5">DSM 16634</strain>
    </source>
</reference>
<evidence type="ECO:0000313" key="5">
    <source>
        <dbReference type="Proteomes" id="UP000051324"/>
    </source>
</evidence>
<dbReference type="InterPro" id="IPR031107">
    <property type="entry name" value="Small_HSP"/>
</dbReference>
<proteinExistence type="inferred from homology"/>
<dbReference type="STRING" id="1423724.FC32_GL001669"/>
<dbReference type="Gene3D" id="2.60.40.790">
    <property type="match status" value="1"/>
</dbReference>
<dbReference type="Pfam" id="PF00011">
    <property type="entry name" value="HSP20"/>
    <property type="match status" value="1"/>
</dbReference>
<dbReference type="InterPro" id="IPR008978">
    <property type="entry name" value="HSP20-like_chaperone"/>
</dbReference>